<sequence>MIYFYHRAGEREKTRNACMHGCIRIRPPASPIFLLVRTRRARPQIKDPSMEQLRQVGEALGGIAALMTFHHELRVNPRQCRLLADACELAFDAVAAEVRACLRFDDRLAGRWKPLESPLRELFRAVRDAEHYIRLCFGDLHTGGGGGGGGSWWARAAALTHGVDCVELHIHSLLWCVAVVLEAVEVVAEATAALNPDELARRRVLFARDYDKDLLDPALFRRSRVGRAYLATQELAARMDTAWAEDRWLLSQLLDEMRSKPLSRQEHRLADLLAAPRGEPHPASALLLGDFHMRRRLGGSLKEVQWMGEAFAVKHYVGVDADDAAVGAEVALLTSVAHPNVAHCRYCLLDEDKREAYLVMDQIMSKDLGCFFKEASGSAKRPRAQLPLVVVVDAMLQIARGMEHLHSRKIYHGELNPSNVLVKTRGGAPDAYLVVKVAGFAGDPAAAVTSPGRKASQHAAGAGANANANASGNVSINPCIWYAPEVLENDGPGQEAARRTEKADVYSFGMICFELLTGKIPFEDNHLQGDNMSKNIRAGERPLFPFQAPKYLTGLTRRCWHGDPAQRPPFSSICRVLRYVKRFLVLNPEQQGGQGEASTPVPPPTPTPTPPVDYLDIEALLLRKLPAWQKRQGDAAAPRVADVPFEMYAYRVMERERGKAAILHIGRGSDSGSEANSLCGDESVHSVAMVPDVVVEAAPTSSPRAKTWSRSLSSKSSGSGSGSGRLAPSMSSSPRKPAGRVAAAKAGSPQKSRSMGVVRQAVPQQVGALRRTPRIMSDGQLQAAVIPQSSRRRVPGGHASDSELG</sequence>
<dbReference type="PANTHER" id="PTHR44329:SF260">
    <property type="entry name" value="PROTEIN KINASE DOMAIN-CONTAINING PROTEIN"/>
    <property type="match status" value="1"/>
</dbReference>
<organism evidence="3 4">
    <name type="scientific">Hordeum vulgare subsp. vulgare</name>
    <name type="common">Domesticated barley</name>
    <dbReference type="NCBI Taxonomy" id="112509"/>
    <lineage>
        <taxon>Eukaryota</taxon>
        <taxon>Viridiplantae</taxon>
        <taxon>Streptophyta</taxon>
        <taxon>Embryophyta</taxon>
        <taxon>Tracheophyta</taxon>
        <taxon>Spermatophyta</taxon>
        <taxon>Magnoliopsida</taxon>
        <taxon>Liliopsida</taxon>
        <taxon>Poales</taxon>
        <taxon>Poaceae</taxon>
        <taxon>BOP clade</taxon>
        <taxon>Pooideae</taxon>
        <taxon>Triticodae</taxon>
        <taxon>Triticeae</taxon>
        <taxon>Hordeinae</taxon>
        <taxon>Hordeum</taxon>
    </lineage>
</organism>
<name>A0A8I6X7M5_HORVV</name>
<reference evidence="3" key="2">
    <citation type="submission" date="2020-10" db="EMBL/GenBank/DDBJ databases">
        <authorList>
            <person name="Scholz U."/>
            <person name="Mascher M."/>
            <person name="Fiebig A."/>
        </authorList>
    </citation>
    <scope>NUCLEOTIDE SEQUENCE [LARGE SCALE GENOMIC DNA]</scope>
    <source>
        <strain evidence="3">cv. Morex</strain>
    </source>
</reference>
<evidence type="ECO:0000313" key="3">
    <source>
        <dbReference type="EnsemblPlants" id="HORVU.MOREX.r3.1HG0093020.1"/>
    </source>
</evidence>
<dbReference type="GO" id="GO:0005737">
    <property type="term" value="C:cytoplasm"/>
    <property type="evidence" value="ECO:0000318"/>
    <property type="project" value="GO_Central"/>
</dbReference>
<dbReference type="InterPro" id="IPR000719">
    <property type="entry name" value="Prot_kinase_dom"/>
</dbReference>
<keyword evidence="4" id="KW-1185">Reference proteome</keyword>
<dbReference type="GO" id="GO:0004672">
    <property type="term" value="F:protein kinase activity"/>
    <property type="evidence" value="ECO:0000318"/>
    <property type="project" value="GO_Central"/>
</dbReference>
<dbReference type="GO" id="GO:0005524">
    <property type="term" value="F:ATP binding"/>
    <property type="evidence" value="ECO:0007669"/>
    <property type="project" value="InterPro"/>
</dbReference>
<dbReference type="GO" id="GO:0007165">
    <property type="term" value="P:signal transduction"/>
    <property type="evidence" value="ECO:0000318"/>
    <property type="project" value="GO_Central"/>
</dbReference>
<dbReference type="Gramene" id="HORVU.MOREX.r3.1HG0093020.1">
    <property type="protein sequence ID" value="HORVU.MOREX.r3.1HG0093020.1"/>
    <property type="gene ID" value="HORVU.MOREX.r3.1HG0093020"/>
</dbReference>
<evidence type="ECO:0000313" key="4">
    <source>
        <dbReference type="Proteomes" id="UP000011116"/>
    </source>
</evidence>
<evidence type="ECO:0000259" key="2">
    <source>
        <dbReference type="PROSITE" id="PS50011"/>
    </source>
</evidence>
<dbReference type="SUPFAM" id="SSF56112">
    <property type="entry name" value="Protein kinase-like (PK-like)"/>
    <property type="match status" value="1"/>
</dbReference>
<proteinExistence type="predicted"/>
<reference evidence="3" key="3">
    <citation type="submission" date="2022-01" db="UniProtKB">
        <authorList>
            <consortium name="EnsemblPlants"/>
        </authorList>
    </citation>
    <scope>IDENTIFICATION</scope>
    <source>
        <strain evidence="3">subsp. vulgare</strain>
    </source>
</reference>
<feature type="compositionally biased region" description="Low complexity" evidence="1">
    <location>
        <begin position="709"/>
        <end position="718"/>
    </location>
</feature>
<dbReference type="Proteomes" id="UP000011116">
    <property type="component" value="Chromosome 1H"/>
</dbReference>
<dbReference type="InterPro" id="IPR001245">
    <property type="entry name" value="Ser-Thr/Tyr_kinase_cat_dom"/>
</dbReference>
<accession>A0A8I6X7M5</accession>
<reference evidence="4" key="1">
    <citation type="journal article" date="2012" name="Nature">
        <title>A physical, genetic and functional sequence assembly of the barley genome.</title>
        <authorList>
            <consortium name="The International Barley Genome Sequencing Consortium"/>
            <person name="Mayer K.F."/>
            <person name="Waugh R."/>
            <person name="Brown J.W."/>
            <person name="Schulman A."/>
            <person name="Langridge P."/>
            <person name="Platzer M."/>
            <person name="Fincher G.B."/>
            <person name="Muehlbauer G.J."/>
            <person name="Sato K."/>
            <person name="Close T.J."/>
            <person name="Wise R.P."/>
            <person name="Stein N."/>
        </authorList>
    </citation>
    <scope>NUCLEOTIDE SEQUENCE [LARGE SCALE GENOMIC DNA]</scope>
    <source>
        <strain evidence="4">cv. Morex</strain>
    </source>
</reference>
<dbReference type="PROSITE" id="PS50011">
    <property type="entry name" value="PROTEIN_KINASE_DOM"/>
    <property type="match status" value="1"/>
</dbReference>
<feature type="domain" description="Protein kinase" evidence="2">
    <location>
        <begin position="280"/>
        <end position="584"/>
    </location>
</feature>
<dbReference type="EnsemblPlants" id="HORVU.MOREX.r3.1HG0093020.1">
    <property type="protein sequence ID" value="HORVU.MOREX.r3.1HG0093020.1"/>
    <property type="gene ID" value="HORVU.MOREX.r3.1HG0093020"/>
</dbReference>
<dbReference type="Gene3D" id="1.10.510.10">
    <property type="entry name" value="Transferase(Phosphotransferase) domain 1"/>
    <property type="match status" value="1"/>
</dbReference>
<dbReference type="PANTHER" id="PTHR44329">
    <property type="entry name" value="SERINE/THREONINE-PROTEIN KINASE TNNI3K-RELATED"/>
    <property type="match status" value="1"/>
</dbReference>
<protein>
    <recommendedName>
        <fullName evidence="2">Protein kinase domain-containing protein</fullName>
    </recommendedName>
</protein>
<evidence type="ECO:0000256" key="1">
    <source>
        <dbReference type="SAM" id="MobiDB-lite"/>
    </source>
</evidence>
<dbReference type="InterPro" id="IPR051681">
    <property type="entry name" value="Ser/Thr_Kinases-Pseudokinases"/>
</dbReference>
<dbReference type="InterPro" id="IPR011009">
    <property type="entry name" value="Kinase-like_dom_sf"/>
</dbReference>
<feature type="region of interest" description="Disordered" evidence="1">
    <location>
        <begin position="698"/>
        <end position="805"/>
    </location>
</feature>
<dbReference type="InterPro" id="IPR010632">
    <property type="entry name" value="DUF1221"/>
</dbReference>
<dbReference type="Pfam" id="PF06760">
    <property type="entry name" value="DUF1221"/>
    <property type="match status" value="1"/>
</dbReference>
<dbReference type="Pfam" id="PF07714">
    <property type="entry name" value="PK_Tyr_Ser-Thr"/>
    <property type="match status" value="1"/>
</dbReference>
<dbReference type="SMR" id="A0A8I6X7M5"/>
<dbReference type="AlphaFoldDB" id="A0A8I6X7M5"/>